<accession>A0ACC1J1U6</accession>
<dbReference type="EMBL" id="JANBPW010004675">
    <property type="protein sequence ID" value="KAJ1934375.1"/>
    <property type="molecule type" value="Genomic_DNA"/>
</dbReference>
<proteinExistence type="predicted"/>
<reference evidence="1" key="1">
    <citation type="submission" date="2022-07" db="EMBL/GenBank/DDBJ databases">
        <title>Phylogenomic reconstructions and comparative analyses of Kickxellomycotina fungi.</title>
        <authorList>
            <person name="Reynolds N.K."/>
            <person name="Stajich J.E."/>
            <person name="Barry K."/>
            <person name="Grigoriev I.V."/>
            <person name="Crous P."/>
            <person name="Smith M.E."/>
        </authorList>
    </citation>
    <scope>NUCLEOTIDE SEQUENCE</scope>
    <source>
        <strain evidence="1">NRRL 5244</strain>
    </source>
</reference>
<organism evidence="1 2">
    <name type="scientific">Linderina macrospora</name>
    <dbReference type="NCBI Taxonomy" id="4868"/>
    <lineage>
        <taxon>Eukaryota</taxon>
        <taxon>Fungi</taxon>
        <taxon>Fungi incertae sedis</taxon>
        <taxon>Zoopagomycota</taxon>
        <taxon>Kickxellomycotina</taxon>
        <taxon>Kickxellomycetes</taxon>
        <taxon>Kickxellales</taxon>
        <taxon>Kickxellaceae</taxon>
        <taxon>Linderina</taxon>
    </lineage>
</organism>
<dbReference type="Proteomes" id="UP001150603">
    <property type="component" value="Unassembled WGS sequence"/>
</dbReference>
<feature type="non-terminal residue" evidence="1">
    <location>
        <position position="442"/>
    </location>
</feature>
<keyword evidence="2" id="KW-1185">Reference proteome</keyword>
<sequence length="442" mass="49178">MQTLGSILGVPAYLSTSDLDHLRLPQLHVRERSPRSSETLMIETLDTGIGKLLLDPQILVRFVECTRSGQLLEKPEAMRISQIWLDMIGTVFSHSLLRSRLNCLVATTSGPVKLDFEFWWLLALAASTRCHIDIAGVSAAPVGQLRLASMLLAHLTSWFSILRAETYAVRCLVRQPFPEIPSASCPGFEKLTGWLHSFEYMDRPNPMVNLVYVVACKLPLSVEMLKRSPEENDMDAAHVSRDICGIANDAAVFLRRMLSHQTFSSSFRHPKLIAEYAANLRCWLTDDNLPQRFRDAKQYSQTTLADSSAVFVEDEAALVAIPDMDGQGAGSEDDLVGQLLRDSAQLSAGATRKRPIHEYYTDHILGWLWVQYAGNLRSLAVPMVFGPRTSTVSHMVQPAGTDPTTQEDPTVLANLGEKLAALRAMYAQFTPYRHYIDAGCSL</sequence>
<protein>
    <submittedName>
        <fullName evidence="1">Uncharacterized protein</fullName>
    </submittedName>
</protein>
<comment type="caution">
    <text evidence="1">The sequence shown here is derived from an EMBL/GenBank/DDBJ whole genome shotgun (WGS) entry which is preliminary data.</text>
</comment>
<gene>
    <name evidence="1" type="ORF">FBU59_005720</name>
</gene>
<evidence type="ECO:0000313" key="1">
    <source>
        <dbReference type="EMBL" id="KAJ1934375.1"/>
    </source>
</evidence>
<name>A0ACC1J1U6_9FUNG</name>
<evidence type="ECO:0000313" key="2">
    <source>
        <dbReference type="Proteomes" id="UP001150603"/>
    </source>
</evidence>